<evidence type="ECO:0000256" key="1">
    <source>
        <dbReference type="ARBA" id="ARBA00004496"/>
    </source>
</evidence>
<dbReference type="SUPFAM" id="SSF47473">
    <property type="entry name" value="EF-hand"/>
    <property type="match status" value="1"/>
</dbReference>
<gene>
    <name evidence="4" type="ORF">OVA965_LOCUS28708</name>
    <name evidence="5" type="ORF">TMI583_LOCUS29465</name>
</gene>
<dbReference type="PANTHER" id="PTHR12085:SF3">
    <property type="entry name" value="SERINE_THREONINE-PROTEIN PHOSPHATASE 2A REGULATORY SUBUNIT B'' SUBUNIT GAMMA"/>
    <property type="match status" value="1"/>
</dbReference>
<dbReference type="GO" id="GO:0005509">
    <property type="term" value="F:calcium ion binding"/>
    <property type="evidence" value="ECO:0007669"/>
    <property type="project" value="InterPro"/>
</dbReference>
<reference evidence="5" key="1">
    <citation type="submission" date="2021-02" db="EMBL/GenBank/DDBJ databases">
        <authorList>
            <person name="Nowell W R."/>
        </authorList>
    </citation>
    <scope>NUCLEOTIDE SEQUENCE</scope>
</reference>
<dbReference type="InterPro" id="IPR039865">
    <property type="entry name" value="PPP2R3C"/>
</dbReference>
<dbReference type="InterPro" id="IPR011992">
    <property type="entry name" value="EF-hand-dom_pair"/>
</dbReference>
<dbReference type="GO" id="GO:0005737">
    <property type="term" value="C:cytoplasm"/>
    <property type="evidence" value="ECO:0007669"/>
    <property type="project" value="UniProtKB-SubCell"/>
</dbReference>
<evidence type="ECO:0000313" key="5">
    <source>
        <dbReference type="EMBL" id="CAF4111671.1"/>
    </source>
</evidence>
<dbReference type="GO" id="GO:0000226">
    <property type="term" value="P:microtubule cytoskeleton organization"/>
    <property type="evidence" value="ECO:0007669"/>
    <property type="project" value="TreeGrafter"/>
</dbReference>
<sequence length="249" mass="28893">MQQLAQLQETFYKFYVCTAVRKFFFFLDPLRTEKIAIPDILCSGFLDKLLEREDDADTEDLENNWFSCQSASKVYSRYLQLNKDHNGLLSRDELARYNTSTLTLVFISRVFQECLTYGGEMDYKSYLDFALALEHRNSPQALHYLFQIMDSDNKGYLHSSDLSYFYKGIIQMLATRPFADVPPFNNVQNEIFDMVKPVDSTRITLKDLINCGQGGLVLSILIDINSFWSYENRESLLPQLATKDDTIHV</sequence>
<evidence type="ECO:0000256" key="2">
    <source>
        <dbReference type="ARBA" id="ARBA00022490"/>
    </source>
</evidence>
<comment type="subcellular location">
    <subcellularLocation>
        <location evidence="1">Cytoplasm</location>
    </subcellularLocation>
</comment>
<dbReference type="AlphaFoldDB" id="A0A8S2QPZ7"/>
<name>A0A8S2QPZ7_9BILA</name>
<dbReference type="PROSITE" id="PS50222">
    <property type="entry name" value="EF_HAND_2"/>
    <property type="match status" value="1"/>
</dbReference>
<comment type="caution">
    <text evidence="5">The sequence shown here is derived from an EMBL/GenBank/DDBJ whole genome shotgun (WGS) entry which is preliminary data.</text>
</comment>
<dbReference type="GO" id="GO:0030865">
    <property type="term" value="P:cortical cytoskeleton organization"/>
    <property type="evidence" value="ECO:0007669"/>
    <property type="project" value="TreeGrafter"/>
</dbReference>
<dbReference type="Proteomes" id="UP000682733">
    <property type="component" value="Unassembled WGS sequence"/>
</dbReference>
<dbReference type="Gene3D" id="1.10.238.10">
    <property type="entry name" value="EF-hand"/>
    <property type="match status" value="1"/>
</dbReference>
<dbReference type="EMBL" id="CAJOBA010041313">
    <property type="protein sequence ID" value="CAF4111671.1"/>
    <property type="molecule type" value="Genomic_DNA"/>
</dbReference>
<evidence type="ECO:0000259" key="3">
    <source>
        <dbReference type="PROSITE" id="PS50222"/>
    </source>
</evidence>
<proteinExistence type="predicted"/>
<keyword evidence="2" id="KW-0963">Cytoplasm</keyword>
<dbReference type="GO" id="GO:0005819">
    <property type="term" value="C:spindle"/>
    <property type="evidence" value="ECO:0007669"/>
    <property type="project" value="TreeGrafter"/>
</dbReference>
<evidence type="ECO:0000313" key="4">
    <source>
        <dbReference type="EMBL" id="CAF1304798.1"/>
    </source>
</evidence>
<organism evidence="5 6">
    <name type="scientific">Didymodactylos carnosus</name>
    <dbReference type="NCBI Taxonomy" id="1234261"/>
    <lineage>
        <taxon>Eukaryota</taxon>
        <taxon>Metazoa</taxon>
        <taxon>Spiralia</taxon>
        <taxon>Gnathifera</taxon>
        <taxon>Rotifera</taxon>
        <taxon>Eurotatoria</taxon>
        <taxon>Bdelloidea</taxon>
        <taxon>Philodinida</taxon>
        <taxon>Philodinidae</taxon>
        <taxon>Didymodactylos</taxon>
    </lineage>
</organism>
<dbReference type="EMBL" id="CAJNOK010019733">
    <property type="protein sequence ID" value="CAF1304798.1"/>
    <property type="molecule type" value="Genomic_DNA"/>
</dbReference>
<accession>A0A8S2QPZ7</accession>
<protein>
    <recommendedName>
        <fullName evidence="3">EF-hand domain-containing protein</fullName>
    </recommendedName>
</protein>
<dbReference type="Proteomes" id="UP000677228">
    <property type="component" value="Unassembled WGS sequence"/>
</dbReference>
<dbReference type="InterPro" id="IPR002048">
    <property type="entry name" value="EF_hand_dom"/>
</dbReference>
<dbReference type="PANTHER" id="PTHR12085">
    <property type="entry name" value="SERINE/THREONINE-PROTEIN PHOSPHATASE 2A REGULATORY SUBUNIT B'' SUBUNIT GAMMA"/>
    <property type="match status" value="1"/>
</dbReference>
<feature type="domain" description="EF-hand" evidence="3">
    <location>
        <begin position="137"/>
        <end position="172"/>
    </location>
</feature>
<evidence type="ECO:0000313" key="6">
    <source>
        <dbReference type="Proteomes" id="UP000682733"/>
    </source>
</evidence>
<dbReference type="GO" id="GO:0035303">
    <property type="term" value="P:regulation of dephosphorylation"/>
    <property type="evidence" value="ECO:0007669"/>
    <property type="project" value="InterPro"/>
</dbReference>